<evidence type="ECO:0000313" key="1">
    <source>
        <dbReference type="EMBL" id="KAG0141560.1"/>
    </source>
</evidence>
<reference evidence="1" key="1">
    <citation type="submission" date="2013-11" db="EMBL/GenBank/DDBJ databases">
        <title>Genome sequence of the fusiform rust pathogen reveals effectors for host alternation and coevolution with pine.</title>
        <authorList>
            <consortium name="DOE Joint Genome Institute"/>
            <person name="Smith K."/>
            <person name="Pendleton A."/>
            <person name="Kubisiak T."/>
            <person name="Anderson C."/>
            <person name="Salamov A."/>
            <person name="Aerts A."/>
            <person name="Riley R."/>
            <person name="Clum A."/>
            <person name="Lindquist E."/>
            <person name="Ence D."/>
            <person name="Campbell M."/>
            <person name="Kronenberg Z."/>
            <person name="Feau N."/>
            <person name="Dhillon B."/>
            <person name="Hamelin R."/>
            <person name="Burleigh J."/>
            <person name="Smith J."/>
            <person name="Yandell M."/>
            <person name="Nelson C."/>
            <person name="Grigoriev I."/>
            <person name="Davis J."/>
        </authorList>
    </citation>
    <scope>NUCLEOTIDE SEQUENCE</scope>
    <source>
        <strain evidence="1">G11</strain>
    </source>
</reference>
<name>A0A9P6ND35_9BASI</name>
<keyword evidence="2" id="KW-1185">Reference proteome</keyword>
<dbReference type="EMBL" id="MU167381">
    <property type="protein sequence ID" value="KAG0141560.1"/>
    <property type="molecule type" value="Genomic_DNA"/>
</dbReference>
<proteinExistence type="predicted"/>
<sequence length="57" mass="6249">IGKREKNPLESGIDSLPTKWTGNNVNQLIDLLTIEKGKNKNIKGFSQPSMNIVAKGL</sequence>
<protein>
    <submittedName>
        <fullName evidence="1">Uncharacterized protein</fullName>
    </submittedName>
</protein>
<organism evidence="1 2">
    <name type="scientific">Cronartium quercuum f. sp. fusiforme G11</name>
    <dbReference type="NCBI Taxonomy" id="708437"/>
    <lineage>
        <taxon>Eukaryota</taxon>
        <taxon>Fungi</taxon>
        <taxon>Dikarya</taxon>
        <taxon>Basidiomycota</taxon>
        <taxon>Pucciniomycotina</taxon>
        <taxon>Pucciniomycetes</taxon>
        <taxon>Pucciniales</taxon>
        <taxon>Coleosporiaceae</taxon>
        <taxon>Cronartium</taxon>
    </lineage>
</organism>
<gene>
    <name evidence="1" type="ORF">CROQUDRAFT_663659</name>
</gene>
<comment type="caution">
    <text evidence="1">The sequence shown here is derived from an EMBL/GenBank/DDBJ whole genome shotgun (WGS) entry which is preliminary data.</text>
</comment>
<accession>A0A9P6ND35</accession>
<evidence type="ECO:0000313" key="2">
    <source>
        <dbReference type="Proteomes" id="UP000886653"/>
    </source>
</evidence>
<feature type="non-terminal residue" evidence="1">
    <location>
        <position position="1"/>
    </location>
</feature>
<dbReference type="AlphaFoldDB" id="A0A9P6ND35"/>
<dbReference type="Proteomes" id="UP000886653">
    <property type="component" value="Unassembled WGS sequence"/>
</dbReference>
<feature type="non-terminal residue" evidence="1">
    <location>
        <position position="57"/>
    </location>
</feature>